<keyword evidence="9" id="KW-1185">Reference proteome</keyword>
<dbReference type="InterPro" id="IPR008917">
    <property type="entry name" value="TF_DNA-bd_sf"/>
</dbReference>
<dbReference type="PANTHER" id="PTHR24411">
    <property type="entry name" value="NUCLEAR FACTOR ERYTHROID 2-RELATED FACTOR"/>
    <property type="match status" value="1"/>
</dbReference>
<dbReference type="GO" id="GO:0000981">
    <property type="term" value="F:DNA-binding transcription factor activity, RNA polymerase II-specific"/>
    <property type="evidence" value="ECO:0007669"/>
    <property type="project" value="TreeGrafter"/>
</dbReference>
<protein>
    <submittedName>
        <fullName evidence="10 11">Transcription factor NF-E2 45 kDa subunit</fullName>
    </submittedName>
</protein>
<evidence type="ECO:0000256" key="6">
    <source>
        <dbReference type="ARBA" id="ARBA00023242"/>
    </source>
</evidence>
<dbReference type="InterPro" id="IPR004826">
    <property type="entry name" value="bZIP_Maf"/>
</dbReference>
<dbReference type="GO" id="GO:0005634">
    <property type="term" value="C:nucleus"/>
    <property type="evidence" value="ECO:0007669"/>
    <property type="project" value="TreeGrafter"/>
</dbReference>
<dbReference type="CDD" id="cd14720">
    <property type="entry name" value="bZIP_NFE2-like"/>
    <property type="match status" value="1"/>
</dbReference>
<dbReference type="Pfam" id="PF03131">
    <property type="entry name" value="bZIP_Maf"/>
    <property type="match status" value="1"/>
</dbReference>
<evidence type="ECO:0000256" key="1">
    <source>
        <dbReference type="ARBA" id="ARBA00008157"/>
    </source>
</evidence>
<keyword evidence="6" id="KW-0539">Nucleus</keyword>
<evidence type="ECO:0000256" key="3">
    <source>
        <dbReference type="ARBA" id="ARBA00023125"/>
    </source>
</evidence>
<dbReference type="GO" id="GO:0000978">
    <property type="term" value="F:RNA polymerase II cis-regulatory region sequence-specific DNA binding"/>
    <property type="evidence" value="ECO:0007669"/>
    <property type="project" value="InterPro"/>
</dbReference>
<dbReference type="PROSITE" id="PS00036">
    <property type="entry name" value="BZIP_BASIC"/>
    <property type="match status" value="1"/>
</dbReference>
<dbReference type="SMART" id="SM00338">
    <property type="entry name" value="BRLZ"/>
    <property type="match status" value="1"/>
</dbReference>
<keyword evidence="4" id="KW-0010">Activator</keyword>
<keyword evidence="3" id="KW-0238">DNA-binding</keyword>
<dbReference type="SUPFAM" id="SSF47454">
    <property type="entry name" value="A DNA-binding domain in eukaryotic transcription factors"/>
    <property type="match status" value="1"/>
</dbReference>
<organism evidence="9 11">
    <name type="scientific">Geotrypetes seraphini</name>
    <name type="common">Gaboon caecilian</name>
    <name type="synonym">Caecilia seraphini</name>
    <dbReference type="NCBI Taxonomy" id="260995"/>
    <lineage>
        <taxon>Eukaryota</taxon>
        <taxon>Metazoa</taxon>
        <taxon>Chordata</taxon>
        <taxon>Craniata</taxon>
        <taxon>Vertebrata</taxon>
        <taxon>Euteleostomi</taxon>
        <taxon>Amphibia</taxon>
        <taxon>Gymnophiona</taxon>
        <taxon>Geotrypetes</taxon>
    </lineage>
</organism>
<evidence type="ECO:0000256" key="5">
    <source>
        <dbReference type="ARBA" id="ARBA00023163"/>
    </source>
</evidence>
<evidence type="ECO:0000313" key="9">
    <source>
        <dbReference type="Proteomes" id="UP000515159"/>
    </source>
</evidence>
<dbReference type="RefSeq" id="XP_033795089.1">
    <property type="nucleotide sequence ID" value="XM_033939198.1"/>
</dbReference>
<dbReference type="KEGG" id="gsh:117357923"/>
<dbReference type="RefSeq" id="XP_033795088.1">
    <property type="nucleotide sequence ID" value="XM_033939197.1"/>
</dbReference>
<feature type="domain" description="BZIP" evidence="8">
    <location>
        <begin position="325"/>
        <end position="388"/>
    </location>
</feature>
<dbReference type="GeneID" id="117357923"/>
<evidence type="ECO:0000256" key="4">
    <source>
        <dbReference type="ARBA" id="ARBA00023159"/>
    </source>
</evidence>
<dbReference type="PROSITE" id="PS50217">
    <property type="entry name" value="BZIP"/>
    <property type="match status" value="1"/>
</dbReference>
<evidence type="ECO:0000259" key="8">
    <source>
        <dbReference type="PROSITE" id="PS50217"/>
    </source>
</evidence>
<gene>
    <name evidence="10 11" type="primary">NFE2</name>
</gene>
<feature type="region of interest" description="Disordered" evidence="7">
    <location>
        <begin position="1"/>
        <end position="25"/>
    </location>
</feature>
<accession>A0A6P8QEV3</accession>
<evidence type="ECO:0000256" key="2">
    <source>
        <dbReference type="ARBA" id="ARBA00023015"/>
    </source>
</evidence>
<evidence type="ECO:0000313" key="11">
    <source>
        <dbReference type="RefSeq" id="XP_033795089.1"/>
    </source>
</evidence>
<dbReference type="CTD" id="4778"/>
<name>A0A6P8QEV3_GEOSA</name>
<sequence length="443" mass="49939">MPPCPPQQGRTRTMLLPQPVGESGPTREMELAWQEIMSISELQGLDMQNENSYDTAAVYCNMSHMVPGSSYGLSQTTLDGTLPSCSQNLSIFNRHHPEVVPPECQRISAAAIPPMDPNYGSATYTCMLISSPLNQMGPTSMNQMGTKNGSMSGLLNDPMVDQLNLMDIGIAADSLMGSQACKTQEDLESDSGLSLNYSDAESMEMESIDHGRLCAEYSELYPMDYHPAQQHYHMLPSLQEMPITQNYSMLPPETSQALNSHACARNIPVGKAKQYSRIEMTCNRDERRAVAMKIPFATENIVNLPVDDFNELLSKFQLNEAQLALIRDIRRRGKNKVAAQNCRKRKLETILYLEKDLNKLRDEREKLLLDRCSFEKTICQMNQKLNDLYRDVFRMLKDKEGHPYSSEEFSLQQTVDGSIFLVPLKRENGTEWPHAPVDNSDCC</sequence>
<evidence type="ECO:0000313" key="10">
    <source>
        <dbReference type="RefSeq" id="XP_033795088.1"/>
    </source>
</evidence>
<dbReference type="InterPro" id="IPR004827">
    <property type="entry name" value="bZIP"/>
</dbReference>
<proteinExistence type="inferred from homology"/>
<dbReference type="Gene3D" id="1.10.880.10">
    <property type="entry name" value="Transcription factor, Skn-1-like, DNA-binding domain"/>
    <property type="match status" value="1"/>
</dbReference>
<dbReference type="AlphaFoldDB" id="A0A6P8QEV3"/>
<dbReference type="PANTHER" id="PTHR24411:SF26">
    <property type="entry name" value="TRANSCRIPTION FACTOR NF-E2 45 KDA SUBUNIT"/>
    <property type="match status" value="1"/>
</dbReference>
<evidence type="ECO:0000256" key="7">
    <source>
        <dbReference type="SAM" id="MobiDB-lite"/>
    </source>
</evidence>
<reference evidence="10 11" key="1">
    <citation type="submission" date="2025-04" db="UniProtKB">
        <authorList>
            <consortium name="RefSeq"/>
        </authorList>
    </citation>
    <scope>IDENTIFICATION</scope>
</reference>
<keyword evidence="2" id="KW-0805">Transcription regulation</keyword>
<dbReference type="FunFam" id="1.10.880.10:FF:000001">
    <property type="entry name" value="Nuclear factor erythroid 2-related factor 2"/>
    <property type="match status" value="1"/>
</dbReference>
<dbReference type="Proteomes" id="UP000515159">
    <property type="component" value="Chromosome 3"/>
</dbReference>
<comment type="similarity">
    <text evidence="1">Belongs to the bZIP family. CNC subfamily.</text>
</comment>
<keyword evidence="5" id="KW-0804">Transcription</keyword>
<dbReference type="OrthoDB" id="7458135at2759"/>
<dbReference type="InterPro" id="IPR047167">
    <property type="entry name" value="NFE2-like"/>
</dbReference>